<dbReference type="CDD" id="cd00085">
    <property type="entry name" value="HNHc"/>
    <property type="match status" value="1"/>
</dbReference>
<proteinExistence type="predicted"/>
<gene>
    <name evidence="1" type="ORF">HT123_05965</name>
</gene>
<dbReference type="EMBL" id="JABUHS010000038">
    <property type="protein sequence ID" value="NWN60757.1"/>
    <property type="molecule type" value="Genomic_DNA"/>
</dbReference>
<dbReference type="RefSeq" id="WP_058427016.1">
    <property type="nucleotide sequence ID" value="NZ_JABUHS010000038.1"/>
</dbReference>
<dbReference type="Gene3D" id="1.10.30.50">
    <property type="match status" value="1"/>
</dbReference>
<dbReference type="Proteomes" id="UP000543908">
    <property type="component" value="Unassembled WGS sequence"/>
</dbReference>
<evidence type="ECO:0000313" key="2">
    <source>
        <dbReference type="Proteomes" id="UP000543908"/>
    </source>
</evidence>
<keyword evidence="1" id="KW-0540">Nuclease</keyword>
<organism evidence="1 2">
    <name type="scientific">Pseudomonas allii</name>
    <dbReference type="NCBI Taxonomy" id="2740531"/>
    <lineage>
        <taxon>Bacteria</taxon>
        <taxon>Pseudomonadati</taxon>
        <taxon>Pseudomonadota</taxon>
        <taxon>Gammaproteobacteria</taxon>
        <taxon>Pseudomonadales</taxon>
        <taxon>Pseudomonadaceae</taxon>
        <taxon>Pseudomonas</taxon>
    </lineage>
</organism>
<dbReference type="AlphaFoldDB" id="A0A7Y8UWH4"/>
<reference evidence="1 2" key="1">
    <citation type="submission" date="2020-05" db="EMBL/GenBank/DDBJ databases">
        <title>Onion-isolated Pseudomonas sp.</title>
        <authorList>
            <person name="Fujikawa T."/>
            <person name="Sawada H."/>
        </authorList>
    </citation>
    <scope>NUCLEOTIDE SEQUENCE [LARGE SCALE GENOMIC DNA]</scope>
    <source>
        <strain evidence="1 2">MAFF 301512</strain>
    </source>
</reference>
<keyword evidence="1" id="KW-0378">Hydrolase</keyword>
<evidence type="ECO:0000313" key="1">
    <source>
        <dbReference type="EMBL" id="NWN60757.1"/>
    </source>
</evidence>
<name>A0A7Y8UWH4_9PSED</name>
<protein>
    <submittedName>
        <fullName evidence="1">HNH endonuclease</fullName>
    </submittedName>
</protein>
<sequence>MRYVDRSKFETPQVMKAVPGLRAPADDELVKVAAYIKKKAKLRAKAESKRAQAKADGKRAPNVTVTLESPFKLYKHDSVRARLIEMFHRKCAYCESFYYATSAMEVEHYRPKEAVFGDAVHQGYWWLGVSWDNLLPSCIYCNQRRTQILPKGAIGHVGLLEDAGRFTHERSVTTGKGTHFPVLGPRVTDSTGDYSKELPLLLNPCKDNPQDHLGYCLESVNTIALMLARPGVGVIPPNMGLDPKTLEDFKDELARTLKFNLDLRGSVSILIYGLNRLGLVQERTRVLRQLMFLELQVVELTEYINKLELRPPGSKYAAEDKVIAQGLEQLRDRTVQQMKSMAKPQAPYSMMVRAYLEDFAARLA</sequence>
<accession>A0A7Y8UWH4</accession>
<comment type="caution">
    <text evidence="1">The sequence shown here is derived from an EMBL/GenBank/DDBJ whole genome shotgun (WGS) entry which is preliminary data.</text>
</comment>
<keyword evidence="1" id="KW-0255">Endonuclease</keyword>
<dbReference type="GO" id="GO:0004519">
    <property type="term" value="F:endonuclease activity"/>
    <property type="evidence" value="ECO:0007669"/>
    <property type="project" value="UniProtKB-KW"/>
</dbReference>
<dbReference type="InterPro" id="IPR003615">
    <property type="entry name" value="HNH_nuc"/>
</dbReference>